<comment type="similarity">
    <text evidence="1 5">Belongs to the eukaryotic ribosomal protein eL21 family.</text>
</comment>
<dbReference type="AlphaFoldDB" id="A0A7C1I1U7"/>
<accession>A0A7C1I1U7</accession>
<evidence type="ECO:0000256" key="1">
    <source>
        <dbReference type="ARBA" id="ARBA00008427"/>
    </source>
</evidence>
<dbReference type="InterPro" id="IPR018259">
    <property type="entry name" value="Ribosomal_eL21_CS"/>
</dbReference>
<protein>
    <recommendedName>
        <fullName evidence="4 5">Large ribosomal subunit protein eL21</fullName>
    </recommendedName>
</protein>
<proteinExistence type="inferred from homology"/>
<feature type="compositionally biased region" description="Basic residues" evidence="6">
    <location>
        <begin position="1"/>
        <end position="18"/>
    </location>
</feature>
<evidence type="ECO:0000256" key="2">
    <source>
        <dbReference type="ARBA" id="ARBA00022980"/>
    </source>
</evidence>
<keyword evidence="2 5" id="KW-0689">Ribosomal protein</keyword>
<name>A0A7C1I1U7_9CREN</name>
<keyword evidence="3 5" id="KW-0687">Ribonucleoprotein</keyword>
<dbReference type="GO" id="GO:0005840">
    <property type="term" value="C:ribosome"/>
    <property type="evidence" value="ECO:0007669"/>
    <property type="project" value="UniProtKB-KW"/>
</dbReference>
<dbReference type="HAMAP" id="MF_00369">
    <property type="entry name" value="Ribosomal_eL21"/>
    <property type="match status" value="1"/>
</dbReference>
<dbReference type="PROSITE" id="PS01171">
    <property type="entry name" value="RIBOSOMAL_L21E"/>
    <property type="match status" value="1"/>
</dbReference>
<dbReference type="Pfam" id="PF01157">
    <property type="entry name" value="Ribosomal_L21e"/>
    <property type="match status" value="1"/>
</dbReference>
<dbReference type="SUPFAM" id="SSF50104">
    <property type="entry name" value="Translation proteins SH3-like domain"/>
    <property type="match status" value="1"/>
</dbReference>
<evidence type="ECO:0000256" key="5">
    <source>
        <dbReference type="HAMAP-Rule" id="MF_00369"/>
    </source>
</evidence>
<gene>
    <name evidence="5" type="primary">rpl21e</name>
    <name evidence="7" type="ORF">ENO04_04020</name>
</gene>
<evidence type="ECO:0000313" key="7">
    <source>
        <dbReference type="EMBL" id="HDS10764.1"/>
    </source>
</evidence>
<dbReference type="InterPro" id="IPR001147">
    <property type="entry name" value="Ribosomal_eL21"/>
</dbReference>
<feature type="region of interest" description="Disordered" evidence="6">
    <location>
        <begin position="1"/>
        <end position="22"/>
    </location>
</feature>
<sequence length="113" mass="12455">MVKAPRGIRHRTRKKMKKSVREKGAVPPLSLLMIEYSPGDLVYIHVNPAIHKGMPHRRYIGMTGVVLGKKGKSYMVEVRVGGKKKVLYIRPEHLKPAGGSITLETAQEVGGSA</sequence>
<dbReference type="InterPro" id="IPR008991">
    <property type="entry name" value="Translation_prot_SH3-like_sf"/>
</dbReference>
<dbReference type="PANTHER" id="PTHR20981">
    <property type="entry name" value="60S RIBOSOMAL PROTEIN L21"/>
    <property type="match status" value="1"/>
</dbReference>
<dbReference type="FunFam" id="2.30.30.70:FF:000001">
    <property type="entry name" value="60S ribosomal protein L21"/>
    <property type="match status" value="1"/>
</dbReference>
<dbReference type="GO" id="GO:0006412">
    <property type="term" value="P:translation"/>
    <property type="evidence" value="ECO:0007669"/>
    <property type="project" value="UniProtKB-UniRule"/>
</dbReference>
<dbReference type="Gene3D" id="2.30.30.70">
    <property type="entry name" value="Ribosomal protein L21"/>
    <property type="match status" value="1"/>
</dbReference>
<dbReference type="GO" id="GO:1990904">
    <property type="term" value="C:ribonucleoprotein complex"/>
    <property type="evidence" value="ECO:0007669"/>
    <property type="project" value="UniProtKB-KW"/>
</dbReference>
<evidence type="ECO:0000256" key="6">
    <source>
        <dbReference type="SAM" id="MobiDB-lite"/>
    </source>
</evidence>
<evidence type="ECO:0000256" key="4">
    <source>
        <dbReference type="ARBA" id="ARBA00035219"/>
    </source>
</evidence>
<dbReference type="NCBIfam" id="NF003303">
    <property type="entry name" value="PRK04306.1"/>
    <property type="match status" value="1"/>
</dbReference>
<comment type="caution">
    <text evidence="7">The sequence shown here is derived from an EMBL/GenBank/DDBJ whole genome shotgun (WGS) entry which is preliminary data.</text>
</comment>
<dbReference type="EMBL" id="DSDY01000126">
    <property type="protein sequence ID" value="HDS10764.1"/>
    <property type="molecule type" value="Genomic_DNA"/>
</dbReference>
<evidence type="ECO:0000256" key="3">
    <source>
        <dbReference type="ARBA" id="ARBA00023274"/>
    </source>
</evidence>
<organism evidence="7">
    <name type="scientific">Fervidicoccus fontis</name>
    <dbReference type="NCBI Taxonomy" id="683846"/>
    <lineage>
        <taxon>Archaea</taxon>
        <taxon>Thermoproteota</taxon>
        <taxon>Thermoprotei</taxon>
        <taxon>Fervidicoccales</taxon>
        <taxon>Fervidicoccaceae</taxon>
        <taxon>Fervidicoccus</taxon>
    </lineage>
</organism>
<reference evidence="7" key="1">
    <citation type="journal article" date="2020" name="mSystems">
        <title>Genome- and Community-Level Interaction Insights into Carbon Utilization and Element Cycling Functions of Hydrothermarchaeota in Hydrothermal Sediment.</title>
        <authorList>
            <person name="Zhou Z."/>
            <person name="Liu Y."/>
            <person name="Xu W."/>
            <person name="Pan J."/>
            <person name="Luo Z.H."/>
            <person name="Li M."/>
        </authorList>
    </citation>
    <scope>NUCLEOTIDE SEQUENCE [LARGE SCALE GENOMIC DNA]</scope>
    <source>
        <strain evidence="7">SpSt-123</strain>
    </source>
</reference>
<dbReference type="InterPro" id="IPR036948">
    <property type="entry name" value="Ribosomal_eL21_sf"/>
</dbReference>
<dbReference type="GO" id="GO:0003735">
    <property type="term" value="F:structural constituent of ribosome"/>
    <property type="evidence" value="ECO:0007669"/>
    <property type="project" value="InterPro"/>
</dbReference>
<dbReference type="InterPro" id="IPR022856">
    <property type="entry name" value="Ribosomal_eL21_arc"/>
</dbReference>